<feature type="region of interest" description="Disordered" evidence="1">
    <location>
        <begin position="89"/>
        <end position="132"/>
    </location>
</feature>
<feature type="compositionally biased region" description="Low complexity" evidence="1">
    <location>
        <begin position="595"/>
        <end position="612"/>
    </location>
</feature>
<dbReference type="OMA" id="YVIAHDP"/>
<dbReference type="VEuPathDB" id="TriTrypDB:LpyrH10_05_2230"/>
<proteinExistence type="predicted"/>
<dbReference type="AlphaFoldDB" id="A0A0N0DWW0"/>
<comment type="caution">
    <text evidence="2">The sequence shown here is derived from an EMBL/GenBank/DDBJ whole genome shotgun (WGS) entry which is preliminary data.</text>
</comment>
<gene>
    <name evidence="2" type="ORF">ABB37_03363</name>
</gene>
<reference evidence="2 3" key="1">
    <citation type="submission" date="2015-07" db="EMBL/GenBank/DDBJ databases">
        <title>High-quality genome of monoxenous trypanosomatid Leptomonas pyrrhocoris.</title>
        <authorList>
            <person name="Flegontov P."/>
            <person name="Butenko A."/>
            <person name="Firsov S."/>
            <person name="Vlcek C."/>
            <person name="Logacheva M.D."/>
            <person name="Field M."/>
            <person name="Filatov D."/>
            <person name="Flegontova O."/>
            <person name="Gerasimov E."/>
            <person name="Jackson A.P."/>
            <person name="Kelly S."/>
            <person name="Opperdoes F."/>
            <person name="O'Reilly A."/>
            <person name="Votypka J."/>
            <person name="Yurchenko V."/>
            <person name="Lukes J."/>
        </authorList>
    </citation>
    <scope>NUCLEOTIDE SEQUENCE [LARGE SCALE GENOMIC DNA]</scope>
    <source>
        <strain evidence="2">H10</strain>
    </source>
</reference>
<evidence type="ECO:0000256" key="1">
    <source>
        <dbReference type="SAM" id="MobiDB-lite"/>
    </source>
</evidence>
<feature type="region of interest" description="Disordered" evidence="1">
    <location>
        <begin position="38"/>
        <end position="67"/>
    </location>
</feature>
<name>A0A0N0DWW0_LEPPY</name>
<feature type="region of interest" description="Disordered" evidence="1">
    <location>
        <begin position="488"/>
        <end position="519"/>
    </location>
</feature>
<feature type="compositionally biased region" description="Low complexity" evidence="1">
    <location>
        <begin position="38"/>
        <end position="62"/>
    </location>
</feature>
<sequence>MFPRLRTAGPQLYLLDGMQRHGCFYCVIYGHARRFSRPAPSARRVSATSASSSTAATKHPSSVPETPACDWTPGADYYFSEEEEKRFLTPSAAVESNAVGKTPRSVGRGGGDAGNSAVLANSTDGADAEEGKTSTKVTIKGMLRTFVIDTAVPPLRREEVERWRLESYTFMKGIAVRRRVEQQREANLLPMDAMVTYLGDDMHKLDKMYRQSGMYTASEVAEAFFPYVPTFPVDSRAVMQALPQSLVRRIYQQWGPAQFSIVAFARYPMLFKYTYSRYSRSTIQLNSNYWFVRQHPSYGKADHAMRKERLHKPTGVPDLDAATLPSGSQTTPLALAPMETDGSGSVAGTAVTPRSGSAAAGRFEERIPVFVQIFHALVRHLPRFPTPPSDTADGAAATFAATKTRPYVRNRYAPFNLMKWINSFPPEDAKLLSSVPEQTVLRVLCQYVNVFQLVSLTESDPNVFVDGAVLRVAREQRAAATDSVVRERCSTRDGDEMDEDEHDGDVTSAEGWDSDDQLSKPAVVEAMPTQMMTTKTTDGNRFGTSAVSAAELAERSARFQQAIKDDLIDVEGILTGAHTDATAVEAAAALRSPAEESGGPAGGARADNNTTFTDDDNRPCSLGDDEDGGEGEDARFDARGEEEDSRGAGFSNHKHRGAEGYEGSSFAPRGFRAPLPQGASLDDITVFGLPLEDIYVRRLPPDVAPRSLSDWDETTSPDAELAALAARFLAPPPSVARGCSYENFFSKAASQYNPGAPPLRIWRWVSVERVYHGYTVEQRHYLRREYKGLVNFLRYHGKLFQMSADLLYVIAHDPEGQLAPIPFMERRFNTGERVVLPRSFDDNEEQSASQVGENERVMFSRNIGEGHVPTCRRHLLVLDPNNPIVFPEVLHEEIANLLPNYPVRVSQVMRRLPPVMRAALPHKANFRASKFLDYFTERGTVMLRRRSDSARPSTLASAATPMSVEDAIAEMLQLPIGPDGVTLRALRYMHLSAPAVDTLCDHYGSLSRAVDAYPQYFQKEVQTIGKRETSVIKFRK</sequence>
<feature type="region of interest" description="Disordered" evidence="1">
    <location>
        <begin position="590"/>
        <end position="663"/>
    </location>
</feature>
<dbReference type="EMBL" id="LGTL01000005">
    <property type="protein sequence ID" value="KPA82251.1"/>
    <property type="molecule type" value="Genomic_DNA"/>
</dbReference>
<dbReference type="RefSeq" id="XP_015660690.1">
    <property type="nucleotide sequence ID" value="XM_015800683.1"/>
</dbReference>
<dbReference type="OrthoDB" id="242583at2759"/>
<protein>
    <submittedName>
        <fullName evidence="2">Uncharacterized protein</fullName>
    </submittedName>
</protein>
<evidence type="ECO:0000313" key="3">
    <source>
        <dbReference type="Proteomes" id="UP000037923"/>
    </source>
</evidence>
<dbReference type="GeneID" id="26903654"/>
<keyword evidence="3" id="KW-1185">Reference proteome</keyword>
<dbReference type="Proteomes" id="UP000037923">
    <property type="component" value="Unassembled WGS sequence"/>
</dbReference>
<accession>A0A0N0DWW0</accession>
<organism evidence="2 3">
    <name type="scientific">Leptomonas pyrrhocoris</name>
    <name type="common">Firebug parasite</name>
    <dbReference type="NCBI Taxonomy" id="157538"/>
    <lineage>
        <taxon>Eukaryota</taxon>
        <taxon>Discoba</taxon>
        <taxon>Euglenozoa</taxon>
        <taxon>Kinetoplastea</taxon>
        <taxon>Metakinetoplastina</taxon>
        <taxon>Trypanosomatida</taxon>
        <taxon>Trypanosomatidae</taxon>
        <taxon>Leishmaniinae</taxon>
        <taxon>Leptomonas</taxon>
    </lineage>
</organism>
<evidence type="ECO:0000313" key="2">
    <source>
        <dbReference type="EMBL" id="KPA82251.1"/>
    </source>
</evidence>